<feature type="domain" description="Thioredoxin" evidence="9">
    <location>
        <begin position="1"/>
        <end position="145"/>
    </location>
</feature>
<comment type="catalytic activity">
    <reaction evidence="7">
        <text>[protein]-dithiol + NADP(+) = [protein]-disulfide + NADPH + H(+)</text>
        <dbReference type="Rhea" id="RHEA:18753"/>
        <dbReference type="Rhea" id="RHEA-COMP:10593"/>
        <dbReference type="Rhea" id="RHEA-COMP:10594"/>
        <dbReference type="ChEBI" id="CHEBI:15378"/>
        <dbReference type="ChEBI" id="CHEBI:29950"/>
        <dbReference type="ChEBI" id="CHEBI:50058"/>
        <dbReference type="ChEBI" id="CHEBI:57783"/>
        <dbReference type="ChEBI" id="CHEBI:58349"/>
        <dbReference type="EC" id="1.8.1.8"/>
    </reaction>
</comment>
<evidence type="ECO:0000313" key="11">
    <source>
        <dbReference type="Proteomes" id="UP001189122"/>
    </source>
</evidence>
<evidence type="ECO:0000256" key="8">
    <source>
        <dbReference type="SAM" id="MobiDB-lite"/>
    </source>
</evidence>
<feature type="region of interest" description="Disordered" evidence="8">
    <location>
        <begin position="402"/>
        <end position="429"/>
    </location>
</feature>
<dbReference type="SUPFAM" id="SSF52833">
    <property type="entry name" value="Thioredoxin-like"/>
    <property type="match status" value="3"/>
</dbReference>
<evidence type="ECO:0000313" key="10">
    <source>
        <dbReference type="EMBL" id="CAA2625240.1"/>
    </source>
</evidence>
<sequence>MEGLDGGKVQDLASLLSGEGRDYVVRKNSDKIVAIYFSGHWCPPCRRFTPCFEVVFVSSDRDEESFNEYFDGMPWLAVPFCDAAARRRIKELFNVRGIPLLVVLDGSTGKVLTTEGVGVVREYGTAGFPFSSERRRNQTLKTLLASGSRDFVIRSNGDKVPITEIEGKIVCLYFFAGSFPPCVEFQSTLSEMYGELKNRGSPSRNAVAGSAVQDKTIEKLTRYFELSTIPTLVVIAPDGKTLNPNAAEIVEEHGVDAYPFSPERLAELVELERQREESQTLESVLVSGSLDYVIGKNGSKVPVSELVGKNVLLYFSAHWCPPCRVFTPKLIQVYHEIKARDAAFEVEYYSSMPWLALPLGDPRKKSLNQRFKIDGIPSLVAIGPSGRTVTTEARDMIEERGSAAYPFTDDAGLGGDDDDDEEKEDEKCAAAAAPEGYVCEGDVCRKA</sequence>
<dbReference type="PROSITE" id="PS00194">
    <property type="entry name" value="THIOREDOXIN_1"/>
    <property type="match status" value="1"/>
</dbReference>
<evidence type="ECO:0000256" key="3">
    <source>
        <dbReference type="ARBA" id="ARBA00023002"/>
    </source>
</evidence>
<dbReference type="PANTHER" id="PTHR13871">
    <property type="entry name" value="THIOREDOXIN"/>
    <property type="match status" value="1"/>
</dbReference>
<evidence type="ECO:0000259" key="9">
    <source>
        <dbReference type="PROSITE" id="PS51352"/>
    </source>
</evidence>
<keyword evidence="3" id="KW-0560">Oxidoreductase</keyword>
<comment type="similarity">
    <text evidence="5">Belongs to the nucleoredoxin family.</text>
</comment>
<dbReference type="Gene3D" id="3.40.30.10">
    <property type="entry name" value="Glutaredoxin"/>
    <property type="match status" value="3"/>
</dbReference>
<dbReference type="InterPro" id="IPR052259">
    <property type="entry name" value="Nucleoredoxin-like"/>
</dbReference>
<evidence type="ECO:0000256" key="7">
    <source>
        <dbReference type="ARBA" id="ARBA00047804"/>
    </source>
</evidence>
<dbReference type="InterPro" id="IPR036249">
    <property type="entry name" value="Thioredoxin-like_sf"/>
</dbReference>
<keyword evidence="4" id="KW-0520">NAD</keyword>
<organism evidence="10">
    <name type="scientific">Spirodela intermedia</name>
    <name type="common">Intermediate duckweed</name>
    <dbReference type="NCBI Taxonomy" id="51605"/>
    <lineage>
        <taxon>Eukaryota</taxon>
        <taxon>Viridiplantae</taxon>
        <taxon>Streptophyta</taxon>
        <taxon>Embryophyta</taxon>
        <taxon>Tracheophyta</taxon>
        <taxon>Spermatophyta</taxon>
        <taxon>Magnoliopsida</taxon>
        <taxon>Liliopsida</taxon>
        <taxon>Araceae</taxon>
        <taxon>Lemnoideae</taxon>
        <taxon>Spirodela</taxon>
    </lineage>
</organism>
<gene>
    <name evidence="10" type="ORF">SI7747_09011017</name>
</gene>
<keyword evidence="11" id="KW-1185">Reference proteome</keyword>
<feature type="compositionally biased region" description="Acidic residues" evidence="8">
    <location>
        <begin position="415"/>
        <end position="424"/>
    </location>
</feature>
<dbReference type="AlphaFoldDB" id="A0A7I8J312"/>
<dbReference type="PROSITE" id="PS51352">
    <property type="entry name" value="THIOREDOXIN_2"/>
    <property type="match status" value="2"/>
</dbReference>
<evidence type="ECO:0000256" key="2">
    <source>
        <dbReference type="ARBA" id="ARBA00022737"/>
    </source>
</evidence>
<name>A0A7I8J312_SPIIN</name>
<accession>A0A7I8J312</accession>
<dbReference type="EMBL" id="LR743596">
    <property type="protein sequence ID" value="CAA2625240.1"/>
    <property type="molecule type" value="Genomic_DNA"/>
</dbReference>
<proteinExistence type="inferred from homology"/>
<dbReference type="EMBL" id="CACRZD030000009">
    <property type="protein sequence ID" value="CAA6664627.1"/>
    <property type="molecule type" value="Genomic_DNA"/>
</dbReference>
<dbReference type="GO" id="GO:0047134">
    <property type="term" value="F:protein-disulfide reductase [NAD(P)H] activity"/>
    <property type="evidence" value="ECO:0007669"/>
    <property type="project" value="UniProtKB-EC"/>
</dbReference>
<evidence type="ECO:0000256" key="5">
    <source>
        <dbReference type="ARBA" id="ARBA00025782"/>
    </source>
</evidence>
<evidence type="ECO:0000256" key="6">
    <source>
        <dbReference type="ARBA" id="ARBA00047388"/>
    </source>
</evidence>
<feature type="domain" description="Thioredoxin" evidence="9">
    <location>
        <begin position="270"/>
        <end position="429"/>
    </location>
</feature>
<dbReference type="PANTHER" id="PTHR13871:SF104">
    <property type="entry name" value="NUCLEOREDOXIN 1 ISOFORM X1-RELATED"/>
    <property type="match status" value="1"/>
</dbReference>
<evidence type="ECO:0000256" key="4">
    <source>
        <dbReference type="ARBA" id="ARBA00023027"/>
    </source>
</evidence>
<dbReference type="InterPro" id="IPR013766">
    <property type="entry name" value="Thioredoxin_domain"/>
</dbReference>
<dbReference type="EC" id="1.8.1.8" evidence="1"/>
<evidence type="ECO:0000256" key="1">
    <source>
        <dbReference type="ARBA" id="ARBA00012612"/>
    </source>
</evidence>
<keyword evidence="2" id="KW-0677">Repeat</keyword>
<dbReference type="Pfam" id="PF13905">
    <property type="entry name" value="Thioredoxin_8"/>
    <property type="match status" value="2"/>
</dbReference>
<protein>
    <recommendedName>
        <fullName evidence="1">protein-disulfide reductase</fullName>
        <ecNumber evidence="1">1.8.1.8</ecNumber>
    </recommendedName>
</protein>
<dbReference type="InterPro" id="IPR012336">
    <property type="entry name" value="Thioredoxin-like_fold"/>
</dbReference>
<comment type="catalytic activity">
    <reaction evidence="6">
        <text>[protein]-dithiol + NAD(+) = [protein]-disulfide + NADH + H(+)</text>
        <dbReference type="Rhea" id="RHEA:18749"/>
        <dbReference type="Rhea" id="RHEA-COMP:10593"/>
        <dbReference type="Rhea" id="RHEA-COMP:10594"/>
        <dbReference type="ChEBI" id="CHEBI:15378"/>
        <dbReference type="ChEBI" id="CHEBI:29950"/>
        <dbReference type="ChEBI" id="CHEBI:50058"/>
        <dbReference type="ChEBI" id="CHEBI:57540"/>
        <dbReference type="ChEBI" id="CHEBI:57945"/>
        <dbReference type="EC" id="1.8.1.8"/>
    </reaction>
</comment>
<dbReference type="Proteomes" id="UP001189122">
    <property type="component" value="Unassembled WGS sequence"/>
</dbReference>
<reference evidence="10 11" key="1">
    <citation type="submission" date="2019-12" db="EMBL/GenBank/DDBJ databases">
        <authorList>
            <person name="Scholz U."/>
            <person name="Mascher M."/>
            <person name="Fiebig A."/>
        </authorList>
    </citation>
    <scope>NUCLEOTIDE SEQUENCE</scope>
</reference>
<dbReference type="InterPro" id="IPR017937">
    <property type="entry name" value="Thioredoxin_CS"/>
</dbReference>